<reference evidence="2" key="1">
    <citation type="submission" date="2011-05" db="EMBL/GenBank/DDBJ databases">
        <title>The genome sequence of Vittaforma corneae strain ATCC 50505.</title>
        <authorList>
            <consortium name="The Broad Institute Genome Sequencing Platform"/>
            <person name="Cuomo C."/>
            <person name="Didier E."/>
            <person name="Bowers L."/>
            <person name="Young S.K."/>
            <person name="Zeng Q."/>
            <person name="Gargeya S."/>
            <person name="Fitzgerald M."/>
            <person name="Haas B."/>
            <person name="Abouelleil A."/>
            <person name="Alvarado L."/>
            <person name="Arachchi H.M."/>
            <person name="Berlin A."/>
            <person name="Chapman S.B."/>
            <person name="Gearin G."/>
            <person name="Goldberg J."/>
            <person name="Griggs A."/>
            <person name="Gujja S."/>
            <person name="Hansen M."/>
            <person name="Heiman D."/>
            <person name="Howarth C."/>
            <person name="Larimer J."/>
            <person name="Lui A."/>
            <person name="MacDonald P.J.P."/>
            <person name="McCowen C."/>
            <person name="Montmayeur A."/>
            <person name="Murphy C."/>
            <person name="Neiman D."/>
            <person name="Pearson M."/>
            <person name="Priest M."/>
            <person name="Roberts A."/>
            <person name="Saif S."/>
            <person name="Shea T."/>
            <person name="Sisk P."/>
            <person name="Stolte C."/>
            <person name="Sykes S."/>
            <person name="Wortman J."/>
            <person name="Nusbaum C."/>
            <person name="Birren B."/>
        </authorList>
    </citation>
    <scope>NUCLEOTIDE SEQUENCE [LARGE SCALE GENOMIC DNA]</scope>
    <source>
        <strain evidence="2">ATCC 50505</strain>
    </source>
</reference>
<accession>L2GLE5</accession>
<proteinExistence type="predicted"/>
<evidence type="ECO:0000313" key="2">
    <source>
        <dbReference type="Proteomes" id="UP000011082"/>
    </source>
</evidence>
<sequence>MDKFLKLDAEFTQDAKVFKRIMRKIVFKDAITLDSYLSLIKLPLFKKLLYNDFYKSDELRASYEEIVRKETSGVEKMIFQLLCKRPVGFKDIKLKFLFYKEFPDQREYFVNENPTVIFEAQDLLFRQVYFHENVKGKMQNLIQKSPFKHKIFFILAMKNCLSLSFMKDVIFNIKEHQSLIRKEFNLKDSEFFKYWVLALKSLPEKEFYAIVTSEMVYSPFIEKIQLLRAVEDLVSHQKLSLCILKECFNSELPIVRIYVVFLKITEMLCLAYGFKLKLLYSWLRYFLYERQIDLFFDLMGKHEEGKEKRQGI</sequence>
<name>L2GLE5_VITCO</name>
<gene>
    <name evidence="1" type="ORF">VICG_01299</name>
</gene>
<dbReference type="Proteomes" id="UP000011082">
    <property type="component" value="Unassembled WGS sequence"/>
</dbReference>
<dbReference type="RefSeq" id="XP_007604745.1">
    <property type="nucleotide sequence ID" value="XM_007604683.1"/>
</dbReference>
<evidence type="ECO:0000313" key="1">
    <source>
        <dbReference type="EMBL" id="ELA41666.1"/>
    </source>
</evidence>
<dbReference type="VEuPathDB" id="MicrosporidiaDB:VICG_01299"/>
<dbReference type="OrthoDB" id="2192149at2759"/>
<dbReference type="GeneID" id="19882010"/>
<organism evidence="1 2">
    <name type="scientific">Vittaforma corneae (strain ATCC 50505)</name>
    <name type="common">Microsporidian parasite</name>
    <name type="synonym">Nosema corneum</name>
    <dbReference type="NCBI Taxonomy" id="993615"/>
    <lineage>
        <taxon>Eukaryota</taxon>
        <taxon>Fungi</taxon>
        <taxon>Fungi incertae sedis</taxon>
        <taxon>Microsporidia</taxon>
        <taxon>Nosematidae</taxon>
        <taxon>Vittaforma</taxon>
    </lineage>
</organism>
<dbReference type="EMBL" id="JH370140">
    <property type="protein sequence ID" value="ELA41666.1"/>
    <property type="molecule type" value="Genomic_DNA"/>
</dbReference>
<protein>
    <submittedName>
        <fullName evidence="1">Uncharacterized protein</fullName>
    </submittedName>
</protein>
<dbReference type="OMA" id="YSWEDIC"/>
<dbReference type="HOGENOM" id="CLU_891989_0_0_1"/>
<keyword evidence="2" id="KW-1185">Reference proteome</keyword>
<dbReference type="AlphaFoldDB" id="L2GLE5"/>
<dbReference type="InParanoid" id="L2GLE5"/>